<gene>
    <name evidence="1" type="ORF">PSON_ATCC_30995.1.T2360013</name>
</gene>
<dbReference type="AlphaFoldDB" id="A0A8S1RRB5"/>
<keyword evidence="2" id="KW-1185">Reference proteome</keyword>
<evidence type="ECO:0000313" key="1">
    <source>
        <dbReference type="EMBL" id="CAD8129649.1"/>
    </source>
</evidence>
<dbReference type="Proteomes" id="UP000692954">
    <property type="component" value="Unassembled WGS sequence"/>
</dbReference>
<reference evidence="1" key="1">
    <citation type="submission" date="2021-01" db="EMBL/GenBank/DDBJ databases">
        <authorList>
            <consortium name="Genoscope - CEA"/>
            <person name="William W."/>
        </authorList>
    </citation>
    <scope>NUCLEOTIDE SEQUENCE</scope>
</reference>
<proteinExistence type="predicted"/>
<evidence type="ECO:0000313" key="2">
    <source>
        <dbReference type="Proteomes" id="UP000692954"/>
    </source>
</evidence>
<accession>A0A8S1RRB5</accession>
<comment type="caution">
    <text evidence="1">The sequence shown here is derived from an EMBL/GenBank/DDBJ whole genome shotgun (WGS) entry which is preliminary data.</text>
</comment>
<dbReference type="GO" id="GO:0016020">
    <property type="term" value="C:membrane"/>
    <property type="evidence" value="ECO:0007669"/>
    <property type="project" value="TreeGrafter"/>
</dbReference>
<name>A0A8S1RRB5_9CILI</name>
<dbReference type="PANTHER" id="PTHR12277">
    <property type="entry name" value="ALPHA/BETA HYDROLASE DOMAIN-CONTAINING PROTEIN"/>
    <property type="match status" value="1"/>
</dbReference>
<sequence>MNQLKFKNFLIIIQINQMKFALLLNLLNYQYYLELQSIMLECTNPNASRHITEYKNNKIDCLHIISNKSNGLTVLFCNPNAGYYEYSNEHANCNEVYKMLNINVILWKYCKYGCSTGTLTPNNLIECGVYVTKQFQNKFQIKALGIHGISLGGMIATEIAYKTNLAFLIADRTYSSLGQIYIQLLIQFGLPKLLIILQFQKAQIDNLRCQRLYDSLCSIITNRCCQIILYQLKILYLIIIRQLINSFLNFLDFLCPFFFQQLFFLNFFRSFSELLLKLIILLQQKCQTSFDFLIFD</sequence>
<protein>
    <submittedName>
        <fullName evidence="1">Uncharacterized protein</fullName>
    </submittedName>
</protein>
<dbReference type="EMBL" id="CAJJDN010000236">
    <property type="protein sequence ID" value="CAD8129649.1"/>
    <property type="molecule type" value="Genomic_DNA"/>
</dbReference>
<dbReference type="PANTHER" id="PTHR12277:SF81">
    <property type="entry name" value="PROTEIN ABHD13"/>
    <property type="match status" value="1"/>
</dbReference>
<organism evidence="1 2">
    <name type="scientific">Paramecium sonneborni</name>
    <dbReference type="NCBI Taxonomy" id="65129"/>
    <lineage>
        <taxon>Eukaryota</taxon>
        <taxon>Sar</taxon>
        <taxon>Alveolata</taxon>
        <taxon>Ciliophora</taxon>
        <taxon>Intramacronucleata</taxon>
        <taxon>Oligohymenophorea</taxon>
        <taxon>Peniculida</taxon>
        <taxon>Parameciidae</taxon>
        <taxon>Paramecium</taxon>
    </lineage>
</organism>
<dbReference type="OrthoDB" id="288896at2759"/>
<dbReference type="GO" id="GO:0008474">
    <property type="term" value="F:palmitoyl-(protein) hydrolase activity"/>
    <property type="evidence" value="ECO:0007669"/>
    <property type="project" value="TreeGrafter"/>
</dbReference>